<feature type="compositionally biased region" description="Basic and acidic residues" evidence="1">
    <location>
        <begin position="1"/>
        <end position="12"/>
    </location>
</feature>
<accession>A0A370GVF7</accession>
<dbReference type="Pfam" id="PF19767">
    <property type="entry name" value="DUF6254"/>
    <property type="match status" value="1"/>
</dbReference>
<dbReference type="Proteomes" id="UP000255326">
    <property type="component" value="Unassembled WGS sequence"/>
</dbReference>
<reference evidence="2 3" key="1">
    <citation type="submission" date="2018-07" db="EMBL/GenBank/DDBJ databases">
        <title>Genomic Encyclopedia of Type Strains, Phase IV (KMG-IV): sequencing the most valuable type-strain genomes for metagenomic binning, comparative biology and taxonomic classification.</title>
        <authorList>
            <person name="Goeker M."/>
        </authorList>
    </citation>
    <scope>NUCLEOTIDE SEQUENCE [LARGE SCALE GENOMIC DNA]</scope>
    <source>
        <strain evidence="2 3">DSM 25281</strain>
    </source>
</reference>
<comment type="caution">
    <text evidence="2">The sequence shown here is derived from an EMBL/GenBank/DDBJ whole genome shotgun (WGS) entry which is preliminary data.</text>
</comment>
<name>A0A370GVF7_9BACI</name>
<dbReference type="InterPro" id="IPR046221">
    <property type="entry name" value="DUF6254"/>
</dbReference>
<evidence type="ECO:0000256" key="1">
    <source>
        <dbReference type="SAM" id="MobiDB-lite"/>
    </source>
</evidence>
<dbReference type="AlphaFoldDB" id="A0A370GVF7"/>
<gene>
    <name evidence="2" type="ORF">DFR59_101327</name>
</gene>
<proteinExistence type="predicted"/>
<evidence type="ECO:0000313" key="3">
    <source>
        <dbReference type="Proteomes" id="UP000255326"/>
    </source>
</evidence>
<feature type="region of interest" description="Disordered" evidence="1">
    <location>
        <begin position="1"/>
        <end position="38"/>
    </location>
</feature>
<keyword evidence="3" id="KW-1185">Reference proteome</keyword>
<protein>
    <submittedName>
        <fullName evidence="2">Uncharacterized protein</fullName>
    </submittedName>
</protein>
<feature type="compositionally biased region" description="Basic and acidic residues" evidence="1">
    <location>
        <begin position="27"/>
        <end position="38"/>
    </location>
</feature>
<organism evidence="2 3">
    <name type="scientific">Falsibacillus pallidus</name>
    <dbReference type="NCBI Taxonomy" id="493781"/>
    <lineage>
        <taxon>Bacteria</taxon>
        <taxon>Bacillati</taxon>
        <taxon>Bacillota</taxon>
        <taxon>Bacilli</taxon>
        <taxon>Bacillales</taxon>
        <taxon>Bacillaceae</taxon>
        <taxon>Falsibacillus</taxon>
    </lineage>
</organism>
<sequence>MTKSKQEKERQWNVRKNSQHPHGKVSTKKELFEDAKDK</sequence>
<feature type="compositionally biased region" description="Basic residues" evidence="1">
    <location>
        <begin position="17"/>
        <end position="26"/>
    </location>
</feature>
<dbReference type="RefSeq" id="WP_245948346.1">
    <property type="nucleotide sequence ID" value="NZ_QQAY01000001.1"/>
</dbReference>
<evidence type="ECO:0000313" key="2">
    <source>
        <dbReference type="EMBL" id="RDI47668.1"/>
    </source>
</evidence>
<dbReference type="EMBL" id="QQAY01000001">
    <property type="protein sequence ID" value="RDI47668.1"/>
    <property type="molecule type" value="Genomic_DNA"/>
</dbReference>